<protein>
    <submittedName>
        <fullName evidence="9">Dolichyl-phosphate-mannose-protein mannosyltransferase</fullName>
    </submittedName>
</protein>
<sequence length="467" mass="50010">MILACGLAAALLRMPFLWTGLGMDEGGYAHVVQQWSRGARLYGEAWLDRPQGLLLTYRLLLWLDDDGWTIRLGAVLAGVGITVLVGMIGWLLVDSRTGVAAAGLYAVAGVAPNIEGFTLNGELLASFPATLAVAAALLWLRHQSAMWLVTAGLAAGVAMTMKLSGLDGIAVGLVVALLRPRSGRVIGSPQALFLGASAAPVGLSALHGWHLGWREYWTALVGYQVTAMGEPAAGPAARWADFTGSLGPAARDLAVVAGAAAVGLWLLRGARPARRVLLAWLGGAALGVNVGGSYWPHYYVQLLPPLTVAAAAAVAAVRRPRLRMVAATSVLLPQLIWLGALVPASAEERQQRIPYYGLARRDERIAAVIRAETFPDDRIFVLVSRSNIYFLAQRTTDYPYLWGKPIEKIPDALPRLRAMLDGPQRPALIVLDGDPRRVDSSGELSRILAEHYRVRRVVEGVPLLTTA</sequence>
<name>A0A1C5H4B0_9ACTN</name>
<feature type="transmembrane region" description="Helical" evidence="8">
    <location>
        <begin position="123"/>
        <end position="140"/>
    </location>
</feature>
<evidence type="ECO:0000256" key="8">
    <source>
        <dbReference type="SAM" id="Phobius"/>
    </source>
</evidence>
<evidence type="ECO:0000256" key="1">
    <source>
        <dbReference type="ARBA" id="ARBA00004651"/>
    </source>
</evidence>
<dbReference type="Proteomes" id="UP000198217">
    <property type="component" value="Chromosome I"/>
</dbReference>
<dbReference type="PANTHER" id="PTHR33908:SF11">
    <property type="entry name" value="MEMBRANE PROTEIN"/>
    <property type="match status" value="1"/>
</dbReference>
<feature type="transmembrane region" description="Helical" evidence="8">
    <location>
        <begin position="146"/>
        <end position="179"/>
    </location>
</feature>
<evidence type="ECO:0000256" key="2">
    <source>
        <dbReference type="ARBA" id="ARBA00022475"/>
    </source>
</evidence>
<keyword evidence="10" id="KW-1185">Reference proteome</keyword>
<dbReference type="InterPro" id="IPR050297">
    <property type="entry name" value="LipidA_mod_glycosyltrf_83"/>
</dbReference>
<accession>A0A1C5H4B0</accession>
<feature type="transmembrane region" description="Helical" evidence="8">
    <location>
        <begin position="298"/>
        <end position="317"/>
    </location>
</feature>
<evidence type="ECO:0000256" key="3">
    <source>
        <dbReference type="ARBA" id="ARBA00022676"/>
    </source>
</evidence>
<evidence type="ECO:0000313" key="9">
    <source>
        <dbReference type="EMBL" id="SCG40717.1"/>
    </source>
</evidence>
<evidence type="ECO:0000313" key="10">
    <source>
        <dbReference type="Proteomes" id="UP000198217"/>
    </source>
</evidence>
<keyword evidence="4 9" id="KW-0808">Transferase</keyword>
<feature type="transmembrane region" description="Helical" evidence="8">
    <location>
        <begin position="191"/>
        <end position="210"/>
    </location>
</feature>
<feature type="transmembrane region" description="Helical" evidence="8">
    <location>
        <begin position="324"/>
        <end position="344"/>
    </location>
</feature>
<keyword evidence="7 8" id="KW-0472">Membrane</keyword>
<dbReference type="GO" id="GO:0016763">
    <property type="term" value="F:pentosyltransferase activity"/>
    <property type="evidence" value="ECO:0007669"/>
    <property type="project" value="TreeGrafter"/>
</dbReference>
<gene>
    <name evidence="9" type="ORF">GA0070609_0923</name>
</gene>
<keyword evidence="2" id="KW-1003">Cell membrane</keyword>
<proteinExistence type="predicted"/>
<dbReference type="EMBL" id="LT607750">
    <property type="protein sequence ID" value="SCG40717.1"/>
    <property type="molecule type" value="Genomic_DNA"/>
</dbReference>
<evidence type="ECO:0000256" key="7">
    <source>
        <dbReference type="ARBA" id="ARBA00023136"/>
    </source>
</evidence>
<keyword evidence="3 9" id="KW-0328">Glycosyltransferase</keyword>
<dbReference type="GO" id="GO:0009103">
    <property type="term" value="P:lipopolysaccharide biosynthetic process"/>
    <property type="evidence" value="ECO:0007669"/>
    <property type="project" value="UniProtKB-ARBA"/>
</dbReference>
<feature type="transmembrane region" description="Helical" evidence="8">
    <location>
        <begin position="68"/>
        <end position="93"/>
    </location>
</feature>
<dbReference type="AlphaFoldDB" id="A0A1C5H4B0"/>
<evidence type="ECO:0000256" key="4">
    <source>
        <dbReference type="ARBA" id="ARBA00022679"/>
    </source>
</evidence>
<reference evidence="9 10" key="1">
    <citation type="submission" date="2016-06" db="EMBL/GenBank/DDBJ databases">
        <authorList>
            <person name="Kjaerup R.B."/>
            <person name="Dalgaard T.S."/>
            <person name="Juul-Madsen H.R."/>
        </authorList>
    </citation>
    <scope>NUCLEOTIDE SEQUENCE [LARGE SCALE GENOMIC DNA]</scope>
    <source>
        <strain evidence="9 10">DSM 43904</strain>
    </source>
</reference>
<dbReference type="RefSeq" id="WP_088992633.1">
    <property type="nucleotide sequence ID" value="NZ_LT607750.1"/>
</dbReference>
<keyword evidence="5 8" id="KW-0812">Transmembrane</keyword>
<feature type="transmembrane region" description="Helical" evidence="8">
    <location>
        <begin position="276"/>
        <end position="292"/>
    </location>
</feature>
<dbReference type="PANTHER" id="PTHR33908">
    <property type="entry name" value="MANNOSYLTRANSFERASE YKCB-RELATED"/>
    <property type="match status" value="1"/>
</dbReference>
<keyword evidence="6 8" id="KW-1133">Transmembrane helix</keyword>
<comment type="subcellular location">
    <subcellularLocation>
        <location evidence="1">Cell membrane</location>
        <topology evidence="1">Multi-pass membrane protein</topology>
    </subcellularLocation>
</comment>
<evidence type="ECO:0000256" key="5">
    <source>
        <dbReference type="ARBA" id="ARBA00022692"/>
    </source>
</evidence>
<dbReference type="GO" id="GO:0005886">
    <property type="term" value="C:plasma membrane"/>
    <property type="evidence" value="ECO:0007669"/>
    <property type="project" value="UniProtKB-SubCell"/>
</dbReference>
<feature type="transmembrane region" description="Helical" evidence="8">
    <location>
        <begin position="249"/>
        <end position="267"/>
    </location>
</feature>
<evidence type="ECO:0000256" key="6">
    <source>
        <dbReference type="ARBA" id="ARBA00022989"/>
    </source>
</evidence>
<organism evidence="9 10">
    <name type="scientific">Micromonospora echinaurantiaca</name>
    <dbReference type="NCBI Taxonomy" id="47857"/>
    <lineage>
        <taxon>Bacteria</taxon>
        <taxon>Bacillati</taxon>
        <taxon>Actinomycetota</taxon>
        <taxon>Actinomycetes</taxon>
        <taxon>Micromonosporales</taxon>
        <taxon>Micromonosporaceae</taxon>
        <taxon>Micromonospora</taxon>
    </lineage>
</organism>